<dbReference type="STRING" id="5722.A2G3L7"/>
<dbReference type="eggNOG" id="KOG1669">
    <property type="taxonomic scope" value="Eukaryota"/>
</dbReference>
<keyword evidence="1" id="KW-0648">Protein biosynthesis</keyword>
<dbReference type="OrthoDB" id="590761at2759"/>
<dbReference type="GO" id="GO:0006413">
    <property type="term" value="P:translational initiation"/>
    <property type="evidence" value="ECO:0000318"/>
    <property type="project" value="GO_Central"/>
</dbReference>
<dbReference type="GO" id="GO:0000340">
    <property type="term" value="F:RNA 7-methylguanosine cap binding"/>
    <property type="evidence" value="ECO:0000318"/>
    <property type="project" value="GO_Central"/>
</dbReference>
<accession>A2G3L7</accession>
<dbReference type="OMA" id="RIAFKSH"/>
<dbReference type="FunCoup" id="A2G3L7">
    <property type="interactions" value="519"/>
</dbReference>
<dbReference type="KEGG" id="tva:4745908"/>
<dbReference type="RefSeq" id="XP_001301183.1">
    <property type="nucleotide sequence ID" value="XM_001301182.1"/>
</dbReference>
<evidence type="ECO:0000313" key="2">
    <source>
        <dbReference type="EMBL" id="EAX88253.1"/>
    </source>
</evidence>
<comment type="similarity">
    <text evidence="1">Belongs to the eukaryotic initiation factor 4E family.</text>
</comment>
<proteinExistence type="inferred from homology"/>
<dbReference type="PANTHER" id="PTHR11960">
    <property type="entry name" value="EUKARYOTIC TRANSLATION INITIATION FACTOR 4E RELATED"/>
    <property type="match status" value="1"/>
</dbReference>
<dbReference type="PANTHER" id="PTHR11960:SF18">
    <property type="entry name" value="EUKARYOTIC TRANSLATION INITIATION FACTOR 4E HOMOLOGOUS PROTEIN, ISOFORM B"/>
    <property type="match status" value="1"/>
</dbReference>
<protein>
    <submittedName>
        <fullName evidence="2">Eukaryotic initiation factor 4E family protein</fullName>
    </submittedName>
</protein>
<sequence>MNPLQNKWILSFINQSETTDKKYEDCIHNMAEFDTVETFWQVYSHTKLPSKLDDNYDLNLFREGYRPVWEDQKNQNSGKWYICLKHEFADLAWEKSVLACVGNLFPHEVIGITVSKKKPDYPSIILSYWISDIKQSNDEKKIAKKITTVMEFPQNSTLFFKFHGNKPSQKFNVN</sequence>
<dbReference type="SMR" id="A2G3L7"/>
<dbReference type="EMBL" id="DS114334">
    <property type="protein sequence ID" value="EAX88253.1"/>
    <property type="molecule type" value="Genomic_DNA"/>
</dbReference>
<dbReference type="InParanoid" id="A2G3L7"/>
<dbReference type="Pfam" id="PF01652">
    <property type="entry name" value="IF4E"/>
    <property type="match status" value="1"/>
</dbReference>
<dbReference type="Proteomes" id="UP000001542">
    <property type="component" value="Unassembled WGS sequence"/>
</dbReference>
<dbReference type="VEuPathDB" id="TrichDB:TVAGG3_0963030"/>
<dbReference type="AlphaFoldDB" id="A2G3L7"/>
<name>A2G3L7_TRIV3</name>
<dbReference type="GO" id="GO:0016281">
    <property type="term" value="C:eukaryotic translation initiation factor 4F complex"/>
    <property type="evidence" value="ECO:0000318"/>
    <property type="project" value="GO_Central"/>
</dbReference>
<reference evidence="2" key="1">
    <citation type="submission" date="2006-10" db="EMBL/GenBank/DDBJ databases">
        <authorList>
            <person name="Amadeo P."/>
            <person name="Zhao Q."/>
            <person name="Wortman J."/>
            <person name="Fraser-Liggett C."/>
            <person name="Carlton J."/>
        </authorList>
    </citation>
    <scope>NUCLEOTIDE SEQUENCE</scope>
    <source>
        <strain evidence="2">G3</strain>
    </source>
</reference>
<keyword evidence="3" id="KW-1185">Reference proteome</keyword>
<keyword evidence="1 2" id="KW-0396">Initiation factor</keyword>
<dbReference type="GO" id="GO:0003743">
    <property type="term" value="F:translation initiation factor activity"/>
    <property type="evidence" value="ECO:0000318"/>
    <property type="project" value="GO_Central"/>
</dbReference>
<reference evidence="2" key="2">
    <citation type="journal article" date="2007" name="Science">
        <title>Draft genome sequence of the sexually transmitted pathogen Trichomonas vaginalis.</title>
        <authorList>
            <person name="Carlton J.M."/>
            <person name="Hirt R.P."/>
            <person name="Silva J.C."/>
            <person name="Delcher A.L."/>
            <person name="Schatz M."/>
            <person name="Zhao Q."/>
            <person name="Wortman J.R."/>
            <person name="Bidwell S.L."/>
            <person name="Alsmark U.C.M."/>
            <person name="Besteiro S."/>
            <person name="Sicheritz-Ponten T."/>
            <person name="Noel C.J."/>
            <person name="Dacks J.B."/>
            <person name="Foster P.G."/>
            <person name="Simillion C."/>
            <person name="Van de Peer Y."/>
            <person name="Miranda-Saavedra D."/>
            <person name="Barton G.J."/>
            <person name="Westrop G.D."/>
            <person name="Mueller S."/>
            <person name="Dessi D."/>
            <person name="Fiori P.L."/>
            <person name="Ren Q."/>
            <person name="Paulsen I."/>
            <person name="Zhang H."/>
            <person name="Bastida-Corcuera F.D."/>
            <person name="Simoes-Barbosa A."/>
            <person name="Brown M.T."/>
            <person name="Hayes R.D."/>
            <person name="Mukherjee M."/>
            <person name="Okumura C.Y."/>
            <person name="Schneider R."/>
            <person name="Smith A.J."/>
            <person name="Vanacova S."/>
            <person name="Villalvazo M."/>
            <person name="Haas B.J."/>
            <person name="Pertea M."/>
            <person name="Feldblyum T.V."/>
            <person name="Utterback T.R."/>
            <person name="Shu C.L."/>
            <person name="Osoegawa K."/>
            <person name="de Jong P.J."/>
            <person name="Hrdy I."/>
            <person name="Horvathova L."/>
            <person name="Zubacova Z."/>
            <person name="Dolezal P."/>
            <person name="Malik S.B."/>
            <person name="Logsdon J.M. Jr."/>
            <person name="Henze K."/>
            <person name="Gupta A."/>
            <person name="Wang C.C."/>
            <person name="Dunne R.L."/>
            <person name="Upcroft J.A."/>
            <person name="Upcroft P."/>
            <person name="White O."/>
            <person name="Salzberg S.L."/>
            <person name="Tang P."/>
            <person name="Chiu C.-H."/>
            <person name="Lee Y.-S."/>
            <person name="Embley T.M."/>
            <person name="Coombs G.H."/>
            <person name="Mottram J.C."/>
            <person name="Tachezy J."/>
            <person name="Fraser-Liggett C.M."/>
            <person name="Johnson P.J."/>
        </authorList>
    </citation>
    <scope>NUCLEOTIDE SEQUENCE [LARGE SCALE GENOMIC DNA]</scope>
    <source>
        <strain evidence="2">G3</strain>
    </source>
</reference>
<gene>
    <name evidence="2" type="ORF">TVAG_089010</name>
</gene>
<dbReference type="Gene3D" id="3.30.760.10">
    <property type="entry name" value="RNA Cap, Translation Initiation Factor Eif4e"/>
    <property type="match status" value="1"/>
</dbReference>
<keyword evidence="1" id="KW-0694">RNA-binding</keyword>
<evidence type="ECO:0000313" key="3">
    <source>
        <dbReference type="Proteomes" id="UP000001542"/>
    </source>
</evidence>
<dbReference type="InterPro" id="IPR023398">
    <property type="entry name" value="TIF_eIF4e-like"/>
</dbReference>
<dbReference type="VEuPathDB" id="TrichDB:TVAG_089010"/>
<evidence type="ECO:0000256" key="1">
    <source>
        <dbReference type="RuleBase" id="RU004374"/>
    </source>
</evidence>
<organism evidence="2 3">
    <name type="scientific">Trichomonas vaginalis (strain ATCC PRA-98 / G3)</name>
    <dbReference type="NCBI Taxonomy" id="412133"/>
    <lineage>
        <taxon>Eukaryota</taxon>
        <taxon>Metamonada</taxon>
        <taxon>Parabasalia</taxon>
        <taxon>Trichomonadida</taxon>
        <taxon>Trichomonadidae</taxon>
        <taxon>Trichomonas</taxon>
    </lineage>
</organism>
<dbReference type="SUPFAM" id="SSF55418">
    <property type="entry name" value="eIF4e-like"/>
    <property type="match status" value="1"/>
</dbReference>
<dbReference type="InterPro" id="IPR001040">
    <property type="entry name" value="TIF_eIF_4E"/>
</dbReference>